<organism evidence="1 2">
    <name type="scientific">Sphaerotilus montanus</name>
    <dbReference type="NCBI Taxonomy" id="522889"/>
    <lineage>
        <taxon>Bacteria</taxon>
        <taxon>Pseudomonadati</taxon>
        <taxon>Pseudomonadota</taxon>
        <taxon>Betaproteobacteria</taxon>
        <taxon>Burkholderiales</taxon>
        <taxon>Sphaerotilaceae</taxon>
        <taxon>Sphaerotilus</taxon>
    </lineage>
</organism>
<evidence type="ECO:0000313" key="1">
    <source>
        <dbReference type="EMBL" id="NYG33014.1"/>
    </source>
</evidence>
<protein>
    <submittedName>
        <fullName evidence="1">Uncharacterized protein</fullName>
    </submittedName>
</protein>
<evidence type="ECO:0000313" key="2">
    <source>
        <dbReference type="Proteomes" id="UP000518288"/>
    </source>
</evidence>
<gene>
    <name evidence="1" type="ORF">BDD16_002000</name>
</gene>
<sequence>MTDRIGALQTYPDDEWMPADPQARSDCRYWTSAEIASDYWFLVEFHGDPSARERPVRQMWITVCAETAVKLTQRPDQGPASLMACLPAPRDGHTERIFLFGEVEEILADQTSDRQVVRLRDGRAFWVERQDDSGVRSSTHLSRLYVAPPDNPASMVSAP</sequence>
<dbReference type="RefSeq" id="WP_179633827.1">
    <property type="nucleotide sequence ID" value="NZ_JACCFH010000001.1"/>
</dbReference>
<dbReference type="EMBL" id="JACCFH010000001">
    <property type="protein sequence ID" value="NYG33014.1"/>
    <property type="molecule type" value="Genomic_DNA"/>
</dbReference>
<comment type="caution">
    <text evidence="1">The sequence shown here is derived from an EMBL/GenBank/DDBJ whole genome shotgun (WGS) entry which is preliminary data.</text>
</comment>
<accession>A0A7Y9UBY4</accession>
<dbReference type="Proteomes" id="UP000518288">
    <property type="component" value="Unassembled WGS sequence"/>
</dbReference>
<name>A0A7Y9UBY4_9BURK</name>
<proteinExistence type="predicted"/>
<keyword evidence="2" id="KW-1185">Reference proteome</keyword>
<dbReference type="AlphaFoldDB" id="A0A7Y9UBY4"/>
<reference evidence="1 2" key="1">
    <citation type="submission" date="2020-07" db="EMBL/GenBank/DDBJ databases">
        <title>Genomic Encyclopedia of Archaeal and Bacterial Type Strains, Phase II (KMG-II): from individual species to whole genera.</title>
        <authorList>
            <person name="Goeker M."/>
        </authorList>
    </citation>
    <scope>NUCLEOTIDE SEQUENCE [LARGE SCALE GENOMIC DNA]</scope>
    <source>
        <strain evidence="1 2">DSM 21226</strain>
    </source>
</reference>